<evidence type="ECO:0000256" key="1">
    <source>
        <dbReference type="ARBA" id="ARBA00004114"/>
    </source>
</evidence>
<evidence type="ECO:0000256" key="7">
    <source>
        <dbReference type="ARBA" id="ARBA00023273"/>
    </source>
</evidence>
<accession>A0AAW2HB72</accession>
<dbReference type="GO" id="GO:0097730">
    <property type="term" value="C:non-motile cilium"/>
    <property type="evidence" value="ECO:0007669"/>
    <property type="project" value="TreeGrafter"/>
</dbReference>
<comment type="caution">
    <text evidence="10">The sequence shown here is derived from an EMBL/GenBank/DDBJ whole genome shotgun (WGS) entry which is preliminary data.</text>
</comment>
<dbReference type="AlphaFoldDB" id="A0AAW2HB72"/>
<dbReference type="PANTHER" id="PTHR34174">
    <property type="entry name" value="HYDROLETHALUS SYNDROME PROTEIN 1"/>
    <property type="match status" value="1"/>
</dbReference>
<evidence type="ECO:0000256" key="2">
    <source>
        <dbReference type="ARBA" id="ARBA00004138"/>
    </source>
</evidence>
<feature type="compositionally biased region" description="Low complexity" evidence="8">
    <location>
        <begin position="62"/>
        <end position="79"/>
    </location>
</feature>
<dbReference type="GO" id="GO:0060271">
    <property type="term" value="P:cilium assembly"/>
    <property type="evidence" value="ECO:0007669"/>
    <property type="project" value="TreeGrafter"/>
</dbReference>
<evidence type="ECO:0000256" key="5">
    <source>
        <dbReference type="ARBA" id="ARBA00022794"/>
    </source>
</evidence>
<organism evidence="10">
    <name type="scientific">Menopon gallinae</name>
    <name type="common">poultry shaft louse</name>
    <dbReference type="NCBI Taxonomy" id="328185"/>
    <lineage>
        <taxon>Eukaryota</taxon>
        <taxon>Metazoa</taxon>
        <taxon>Ecdysozoa</taxon>
        <taxon>Arthropoda</taxon>
        <taxon>Hexapoda</taxon>
        <taxon>Insecta</taxon>
        <taxon>Pterygota</taxon>
        <taxon>Neoptera</taxon>
        <taxon>Paraneoptera</taxon>
        <taxon>Psocodea</taxon>
        <taxon>Troctomorpha</taxon>
        <taxon>Phthiraptera</taxon>
        <taxon>Amblycera</taxon>
        <taxon>Menoponidae</taxon>
        <taxon>Menopon</taxon>
    </lineage>
</organism>
<evidence type="ECO:0000256" key="4">
    <source>
        <dbReference type="ARBA" id="ARBA00022490"/>
    </source>
</evidence>
<evidence type="ECO:0000256" key="6">
    <source>
        <dbReference type="ARBA" id="ARBA00023212"/>
    </source>
</evidence>
<dbReference type="InterPro" id="IPR027918">
    <property type="entry name" value="HYLS1_C_dom"/>
</dbReference>
<protein>
    <recommendedName>
        <fullName evidence="9">Centriolar and ciliogenesis-associated protein HYLS1 C-terminal domain-containing protein</fullName>
    </recommendedName>
</protein>
<dbReference type="PANTHER" id="PTHR34174:SF1">
    <property type="entry name" value="CENTRIOLAR AND CILIOGENESIS-ASSOCIATED PROTEIN HYLS1"/>
    <property type="match status" value="1"/>
</dbReference>
<dbReference type="InterPro" id="IPR052319">
    <property type="entry name" value="Centriolar_ciliogenesis_assoc"/>
</dbReference>
<evidence type="ECO:0000259" key="9">
    <source>
        <dbReference type="Pfam" id="PF15311"/>
    </source>
</evidence>
<sequence>MIDPESLNPVEVLTHLRQLGYDNITNAQLDEFMHDLKKLIRYEQRGNNSVCSSTDEENYSCSHDGNSSNDQSGSTNSSDLCSNCNLTKSDSGSDVSEVSSLNDFAHKRKRLEEGRPHSSFIRPWQLQPQISVVCKPTKCDPVQLYHKYKEMWSLQKVPGEKTHSQLRWVIREKMLGQDPHPRPISQSSDRRSCLTSRRQ</sequence>
<proteinExistence type="inferred from homology"/>
<keyword evidence="6" id="KW-0206">Cytoskeleton</keyword>
<reference evidence="10" key="1">
    <citation type="journal article" date="2024" name="Gigascience">
        <title>Chromosome-level genome of the poultry shaft louse Menopon gallinae provides insight into the host-switching and adaptive evolution of parasitic lice.</title>
        <authorList>
            <person name="Xu Y."/>
            <person name="Ma L."/>
            <person name="Liu S."/>
            <person name="Liang Y."/>
            <person name="Liu Q."/>
            <person name="He Z."/>
            <person name="Tian L."/>
            <person name="Duan Y."/>
            <person name="Cai W."/>
            <person name="Li H."/>
            <person name="Song F."/>
        </authorList>
    </citation>
    <scope>NUCLEOTIDE SEQUENCE</scope>
    <source>
        <strain evidence="10">Cailab_2023a</strain>
    </source>
</reference>
<dbReference type="Pfam" id="PF15311">
    <property type="entry name" value="HYLS1_C"/>
    <property type="match status" value="1"/>
</dbReference>
<comment type="subcellular location">
    <subcellularLocation>
        <location evidence="2">Cell projection</location>
        <location evidence="2">Cilium</location>
    </subcellularLocation>
    <subcellularLocation>
        <location evidence="1">Cytoplasm</location>
        <location evidence="1">Cytoskeleton</location>
        <location evidence="1">Microtubule organizing center</location>
        <location evidence="1">Centrosome</location>
        <location evidence="1">Centriole</location>
    </subcellularLocation>
</comment>
<keyword evidence="5" id="KW-0970">Cilium biogenesis/degradation</keyword>
<dbReference type="EMBL" id="JARGDH010000005">
    <property type="protein sequence ID" value="KAL0267005.1"/>
    <property type="molecule type" value="Genomic_DNA"/>
</dbReference>
<evidence type="ECO:0000256" key="3">
    <source>
        <dbReference type="ARBA" id="ARBA00010091"/>
    </source>
</evidence>
<name>A0AAW2HB72_9NEOP</name>
<evidence type="ECO:0000313" key="10">
    <source>
        <dbReference type="EMBL" id="KAL0267005.1"/>
    </source>
</evidence>
<dbReference type="GO" id="GO:0005814">
    <property type="term" value="C:centriole"/>
    <property type="evidence" value="ECO:0007669"/>
    <property type="project" value="UniProtKB-SubCell"/>
</dbReference>
<keyword evidence="4" id="KW-0963">Cytoplasm</keyword>
<evidence type="ECO:0000256" key="8">
    <source>
        <dbReference type="SAM" id="MobiDB-lite"/>
    </source>
</evidence>
<gene>
    <name evidence="10" type="ORF">PYX00_009393</name>
</gene>
<comment type="similarity">
    <text evidence="3">Belongs to the HYLS1 family.</text>
</comment>
<feature type="region of interest" description="Disordered" evidence="8">
    <location>
        <begin position="174"/>
        <end position="199"/>
    </location>
</feature>
<keyword evidence="7" id="KW-0966">Cell projection</keyword>
<feature type="domain" description="Centriolar and ciliogenesis-associated protein HYLS1 C-terminal" evidence="9">
    <location>
        <begin position="135"/>
        <end position="183"/>
    </location>
</feature>
<feature type="region of interest" description="Disordered" evidence="8">
    <location>
        <begin position="51"/>
        <end position="79"/>
    </location>
</feature>